<evidence type="ECO:0000313" key="2">
    <source>
        <dbReference type="Proteomes" id="UP000177811"/>
    </source>
</evidence>
<gene>
    <name evidence="1" type="ORF">A3C16_00115</name>
</gene>
<reference evidence="1 2" key="1">
    <citation type="journal article" date="2016" name="Nat. Commun.">
        <title>Thousands of microbial genomes shed light on interconnected biogeochemical processes in an aquifer system.</title>
        <authorList>
            <person name="Anantharaman K."/>
            <person name="Brown C.T."/>
            <person name="Hug L.A."/>
            <person name="Sharon I."/>
            <person name="Castelle C.J."/>
            <person name="Probst A.J."/>
            <person name="Thomas B.C."/>
            <person name="Singh A."/>
            <person name="Wilkins M.J."/>
            <person name="Karaoz U."/>
            <person name="Brodie E.L."/>
            <person name="Williams K.H."/>
            <person name="Hubbard S.S."/>
            <person name="Banfield J.F."/>
        </authorList>
    </citation>
    <scope>NUCLEOTIDE SEQUENCE [LARGE SCALE GENOMIC DNA]</scope>
</reference>
<accession>A0A1G2KY73</accession>
<dbReference type="AlphaFoldDB" id="A0A1G2KY73"/>
<dbReference type="EMBL" id="MHQL01000015">
    <property type="protein sequence ID" value="OHA03432.1"/>
    <property type="molecule type" value="Genomic_DNA"/>
</dbReference>
<comment type="caution">
    <text evidence="1">The sequence shown here is derived from an EMBL/GenBank/DDBJ whole genome shotgun (WGS) entry which is preliminary data.</text>
</comment>
<protein>
    <submittedName>
        <fullName evidence="1">Uncharacterized protein</fullName>
    </submittedName>
</protein>
<organism evidence="1 2">
    <name type="scientific">Candidatus Sungbacteria bacterium RIFCSPHIGHO2_02_FULL_51_29</name>
    <dbReference type="NCBI Taxonomy" id="1802273"/>
    <lineage>
        <taxon>Bacteria</taxon>
        <taxon>Candidatus Sungiibacteriota</taxon>
    </lineage>
</organism>
<name>A0A1G2KY73_9BACT</name>
<sequence length="91" mass="10274">MSDERQNKLPYTSGTFTLDDVQVEKVRTWLLEHARTCANFSSRTILWSGSQWLGSKLTFMFKPHGFGEEVIVVCNCGEKVDVSDEDSNRGG</sequence>
<dbReference type="Proteomes" id="UP000177811">
    <property type="component" value="Unassembled WGS sequence"/>
</dbReference>
<proteinExistence type="predicted"/>
<evidence type="ECO:0000313" key="1">
    <source>
        <dbReference type="EMBL" id="OHA03432.1"/>
    </source>
</evidence>